<dbReference type="InterPro" id="IPR005299">
    <property type="entry name" value="MeTrfase_7"/>
</dbReference>
<name>A0A834ZH27_TETSI</name>
<evidence type="ECO:0000256" key="2">
    <source>
        <dbReference type="ARBA" id="ARBA00022842"/>
    </source>
</evidence>
<gene>
    <name evidence="3" type="ORF">HHK36_010166</name>
</gene>
<keyword evidence="1" id="KW-0479">Metal-binding</keyword>
<evidence type="ECO:0000256" key="1">
    <source>
        <dbReference type="ARBA" id="ARBA00022723"/>
    </source>
</evidence>
<protein>
    <submittedName>
        <fullName evidence="3">Uncharacterized protein</fullName>
    </submittedName>
</protein>
<proteinExistence type="predicted"/>
<dbReference type="FunFam" id="3.40.50.150:FF:000794">
    <property type="entry name" value="Jasmonate O-methyltransferase, putative"/>
    <property type="match status" value="1"/>
</dbReference>
<dbReference type="OMA" id="FWELLAM"/>
<dbReference type="Gene3D" id="1.10.1200.270">
    <property type="entry name" value="Methyltransferase, alpha-helical capping domain"/>
    <property type="match status" value="1"/>
</dbReference>
<dbReference type="InterPro" id="IPR042086">
    <property type="entry name" value="MeTrfase_capping"/>
</dbReference>
<dbReference type="InterPro" id="IPR029063">
    <property type="entry name" value="SAM-dependent_MTases_sf"/>
</dbReference>
<sequence length="360" mass="40385">MEVIQVLHMNGGNGETSYANNSLVQKEVISITKPITEEAILELYCTTLPKSLGIADLGCSSGPNTFLVVSDLMDAVDRKRRQLGHQSPEYRVFLNDLPGNDFNTIFRSLPGFYEKLREEKGDGFGPCFIAGLPGSFYGRLFPRQSLHFVHSSYSLQWLSQVPRGIENNKGNIYMAKTSPPSVLRAYFEQFQSDFSVFLGSRSEEIISGGRMVLTILGRKSDDPSSREGCYIWELLAMALNEMVSQGLIEEEKVDSFNIPQYTPSPMEVMYEIKKEGSFAVDRLEISEVNWSGGDSTLDNFTSGYSVANCMRAVAESLLVSHFGKAIIDKLFQRYREIIADRMSKEKTEFINVVVSMTRKG</sequence>
<dbReference type="GO" id="GO:0008168">
    <property type="term" value="F:methyltransferase activity"/>
    <property type="evidence" value="ECO:0007669"/>
    <property type="project" value="InterPro"/>
</dbReference>
<accession>A0A834ZH27</accession>
<dbReference type="OrthoDB" id="1523883at2759"/>
<organism evidence="3 4">
    <name type="scientific">Tetracentron sinense</name>
    <name type="common">Spur-leaf</name>
    <dbReference type="NCBI Taxonomy" id="13715"/>
    <lineage>
        <taxon>Eukaryota</taxon>
        <taxon>Viridiplantae</taxon>
        <taxon>Streptophyta</taxon>
        <taxon>Embryophyta</taxon>
        <taxon>Tracheophyta</taxon>
        <taxon>Spermatophyta</taxon>
        <taxon>Magnoliopsida</taxon>
        <taxon>Trochodendrales</taxon>
        <taxon>Trochodendraceae</taxon>
        <taxon>Tetracentron</taxon>
    </lineage>
</organism>
<dbReference type="Proteomes" id="UP000655225">
    <property type="component" value="Unassembled WGS sequence"/>
</dbReference>
<keyword evidence="2" id="KW-0460">Magnesium</keyword>
<dbReference type="SUPFAM" id="SSF53335">
    <property type="entry name" value="S-adenosyl-L-methionine-dependent methyltransferases"/>
    <property type="match status" value="1"/>
</dbReference>
<dbReference type="EMBL" id="JABCRI010000006">
    <property type="protein sequence ID" value="KAF8405265.1"/>
    <property type="molecule type" value="Genomic_DNA"/>
</dbReference>
<dbReference type="Gene3D" id="3.40.50.150">
    <property type="entry name" value="Vaccinia Virus protein VP39"/>
    <property type="match status" value="1"/>
</dbReference>
<dbReference type="AlphaFoldDB" id="A0A834ZH27"/>
<dbReference type="Pfam" id="PF03492">
    <property type="entry name" value="Methyltransf_7"/>
    <property type="match status" value="1"/>
</dbReference>
<dbReference type="GO" id="GO:0046872">
    <property type="term" value="F:metal ion binding"/>
    <property type="evidence" value="ECO:0007669"/>
    <property type="project" value="UniProtKB-KW"/>
</dbReference>
<reference evidence="3 4" key="1">
    <citation type="submission" date="2020-04" db="EMBL/GenBank/DDBJ databases">
        <title>Plant Genome Project.</title>
        <authorList>
            <person name="Zhang R.-G."/>
        </authorList>
    </citation>
    <scope>NUCLEOTIDE SEQUENCE [LARGE SCALE GENOMIC DNA]</scope>
    <source>
        <strain evidence="3">YNK0</strain>
        <tissue evidence="3">Leaf</tissue>
    </source>
</reference>
<keyword evidence="4" id="KW-1185">Reference proteome</keyword>
<dbReference type="PANTHER" id="PTHR31009">
    <property type="entry name" value="S-ADENOSYL-L-METHIONINE:CARBOXYL METHYLTRANSFERASE FAMILY PROTEIN"/>
    <property type="match status" value="1"/>
</dbReference>
<comment type="caution">
    <text evidence="3">The sequence shown here is derived from an EMBL/GenBank/DDBJ whole genome shotgun (WGS) entry which is preliminary data.</text>
</comment>
<evidence type="ECO:0000313" key="3">
    <source>
        <dbReference type="EMBL" id="KAF8405265.1"/>
    </source>
</evidence>
<evidence type="ECO:0000313" key="4">
    <source>
        <dbReference type="Proteomes" id="UP000655225"/>
    </source>
</evidence>